<feature type="domain" description="GST N-terminal" evidence="4">
    <location>
        <begin position="1"/>
        <end position="92"/>
    </location>
</feature>
<dbReference type="InterPro" id="IPR036282">
    <property type="entry name" value="Glutathione-S-Trfase_C_sf"/>
</dbReference>
<dbReference type="InterPro" id="IPR036249">
    <property type="entry name" value="Thioredoxin-like_sf"/>
</dbReference>
<dbReference type="SUPFAM" id="SSF52833">
    <property type="entry name" value="Thioredoxin-like"/>
    <property type="match status" value="1"/>
</dbReference>
<sequence length="187" mass="21664">MHRINRPKTNGSHSLHRVYHNHSLKASKPRAGLNHSRNAKLESRYTENQAEVSDSISGKLFVQLPKFEDGSLVLFQSNAILRYFGCIHGTYCELASLIDMMNDRKWQRCYIKELPDQIKDFEKMRDKVTYYNLFDFLLNQKVLSPPCLDSFSALKSYVDKIAVRPKIKAFMESDSYKKLPINGNGKQ</sequence>
<dbReference type="PROSITE" id="PS50404">
    <property type="entry name" value="GST_NTER"/>
    <property type="match status" value="1"/>
</dbReference>
<reference evidence="5" key="1">
    <citation type="submission" date="2025-08" db="UniProtKB">
        <authorList>
            <consortium name="Ensembl"/>
        </authorList>
    </citation>
    <scope>IDENTIFICATION</scope>
</reference>
<dbReference type="Proteomes" id="UP000261540">
    <property type="component" value="Unplaced"/>
</dbReference>
<evidence type="ECO:0000256" key="2">
    <source>
        <dbReference type="ARBA" id="ARBA00022679"/>
    </source>
</evidence>
<proteinExistence type="predicted"/>
<evidence type="ECO:0000313" key="5">
    <source>
        <dbReference type="Ensembl" id="ENSPKIP00000015073.1"/>
    </source>
</evidence>
<keyword evidence="2" id="KW-0808">Transferase</keyword>
<dbReference type="AlphaFoldDB" id="A0A3B3R9M5"/>
<dbReference type="Ensembl" id="ENSPKIT00000039531.1">
    <property type="protein sequence ID" value="ENSPKIP00000015073.1"/>
    <property type="gene ID" value="ENSPKIG00000001898.1"/>
</dbReference>
<dbReference type="STRING" id="1676925.ENSPKIP00000015073"/>
<dbReference type="InterPro" id="IPR050213">
    <property type="entry name" value="GST_superfamily"/>
</dbReference>
<dbReference type="EC" id="2.5.1.18" evidence="1"/>
<dbReference type="GeneTree" id="ENSGT00940000163435"/>
<dbReference type="GO" id="GO:0004364">
    <property type="term" value="F:glutathione transferase activity"/>
    <property type="evidence" value="ECO:0007669"/>
    <property type="project" value="UniProtKB-EC"/>
</dbReference>
<dbReference type="GO" id="GO:0071466">
    <property type="term" value="P:cellular response to xenobiotic stimulus"/>
    <property type="evidence" value="ECO:0007669"/>
    <property type="project" value="Ensembl"/>
</dbReference>
<dbReference type="PANTHER" id="PTHR11571">
    <property type="entry name" value="GLUTATHIONE S-TRANSFERASE"/>
    <property type="match status" value="1"/>
</dbReference>
<protein>
    <recommendedName>
        <fullName evidence="1">glutathione transferase</fullName>
        <ecNumber evidence="1">2.5.1.18</ecNumber>
    </recommendedName>
</protein>
<evidence type="ECO:0000256" key="3">
    <source>
        <dbReference type="SAM" id="MobiDB-lite"/>
    </source>
</evidence>
<reference evidence="5" key="2">
    <citation type="submission" date="2025-09" db="UniProtKB">
        <authorList>
            <consortium name="Ensembl"/>
        </authorList>
    </citation>
    <scope>IDENTIFICATION</scope>
</reference>
<evidence type="ECO:0000313" key="6">
    <source>
        <dbReference type="Proteomes" id="UP000261540"/>
    </source>
</evidence>
<dbReference type="InterPro" id="IPR004045">
    <property type="entry name" value="Glutathione_S-Trfase_N"/>
</dbReference>
<dbReference type="GO" id="GO:0005829">
    <property type="term" value="C:cytosol"/>
    <property type="evidence" value="ECO:0007669"/>
    <property type="project" value="TreeGrafter"/>
</dbReference>
<evidence type="ECO:0000256" key="1">
    <source>
        <dbReference type="ARBA" id="ARBA00012452"/>
    </source>
</evidence>
<accession>A0A3B3R9M5</accession>
<dbReference type="Pfam" id="PF14497">
    <property type="entry name" value="GST_C_3"/>
    <property type="match status" value="1"/>
</dbReference>
<dbReference type="SUPFAM" id="SSF47616">
    <property type="entry name" value="GST C-terminal domain-like"/>
    <property type="match status" value="1"/>
</dbReference>
<organism evidence="5 6">
    <name type="scientific">Paramormyrops kingsleyae</name>
    <dbReference type="NCBI Taxonomy" id="1676925"/>
    <lineage>
        <taxon>Eukaryota</taxon>
        <taxon>Metazoa</taxon>
        <taxon>Chordata</taxon>
        <taxon>Craniata</taxon>
        <taxon>Vertebrata</taxon>
        <taxon>Euteleostomi</taxon>
        <taxon>Actinopterygii</taxon>
        <taxon>Neopterygii</taxon>
        <taxon>Teleostei</taxon>
        <taxon>Osteoglossocephala</taxon>
        <taxon>Osteoglossomorpha</taxon>
        <taxon>Osteoglossiformes</taxon>
        <taxon>Mormyridae</taxon>
        <taxon>Paramormyrops</taxon>
    </lineage>
</organism>
<dbReference type="Gene3D" id="3.40.30.10">
    <property type="entry name" value="Glutaredoxin"/>
    <property type="match status" value="1"/>
</dbReference>
<name>A0A3B3R9M5_9TELE</name>
<dbReference type="Gene3D" id="1.20.1050.130">
    <property type="match status" value="1"/>
</dbReference>
<keyword evidence="6" id="KW-1185">Reference proteome</keyword>
<evidence type="ECO:0000259" key="4">
    <source>
        <dbReference type="PROSITE" id="PS50404"/>
    </source>
</evidence>
<dbReference type="PANTHER" id="PTHR11571:SF141">
    <property type="entry name" value="GLUTATHIONE S-TRANSFERASE"/>
    <property type="match status" value="1"/>
</dbReference>
<dbReference type="GO" id="GO:0006749">
    <property type="term" value="P:glutathione metabolic process"/>
    <property type="evidence" value="ECO:0007669"/>
    <property type="project" value="TreeGrafter"/>
</dbReference>
<feature type="region of interest" description="Disordered" evidence="3">
    <location>
        <begin position="26"/>
        <end position="46"/>
    </location>
</feature>
<dbReference type="InterPro" id="IPR004046">
    <property type="entry name" value="GST_C"/>
</dbReference>